<keyword evidence="3" id="KW-1185">Reference proteome</keyword>
<dbReference type="EMBL" id="JAODAN010000010">
    <property type="protein sequence ID" value="KAK1921731.1"/>
    <property type="molecule type" value="Genomic_DNA"/>
</dbReference>
<feature type="region of interest" description="Disordered" evidence="1">
    <location>
        <begin position="1"/>
        <end position="98"/>
    </location>
</feature>
<protein>
    <submittedName>
        <fullName evidence="2">Uncharacterized protein</fullName>
    </submittedName>
</protein>
<name>A0AAD9FN44_PAPLA</name>
<feature type="compositionally biased region" description="Low complexity" evidence="1">
    <location>
        <begin position="52"/>
        <end position="87"/>
    </location>
</feature>
<feature type="compositionally biased region" description="Basic and acidic residues" evidence="1">
    <location>
        <begin position="247"/>
        <end position="270"/>
    </location>
</feature>
<accession>A0AAD9FN44</accession>
<feature type="region of interest" description="Disordered" evidence="1">
    <location>
        <begin position="236"/>
        <end position="280"/>
    </location>
</feature>
<dbReference type="Proteomes" id="UP001182556">
    <property type="component" value="Unassembled WGS sequence"/>
</dbReference>
<dbReference type="AlphaFoldDB" id="A0AAD9FN44"/>
<evidence type="ECO:0000313" key="2">
    <source>
        <dbReference type="EMBL" id="KAK1921731.1"/>
    </source>
</evidence>
<evidence type="ECO:0000313" key="3">
    <source>
        <dbReference type="Proteomes" id="UP001182556"/>
    </source>
</evidence>
<proteinExistence type="predicted"/>
<feature type="compositionally biased region" description="Low complexity" evidence="1">
    <location>
        <begin position="22"/>
        <end position="45"/>
    </location>
</feature>
<feature type="compositionally biased region" description="Polar residues" evidence="1">
    <location>
        <begin position="1"/>
        <end position="11"/>
    </location>
</feature>
<sequence length="403" mass="43725">MGSMQSTTQGTPPGAWPGNPQTSPNGASTSGTTASSSRTATGPAGNTITRLSGAGPSDSSSPAPTASSDSNPPMDNTAPAPRIPAIRLPSLPTEGRVTRRQPSFTNALSYFLPIFTPDITHSHPGYTPSDIRLASLYLGHMGLPADLVPKVLDLAEYWSECKRECKRETRVIAGAAPPRLTRGYGGRWLNGQEDELGDGQQGGLKDGLGETWYLVSEKVGCVESFDPVLDKLEGLSNVEEVQDGDEGGVKGKEKAKETSSRGENENKVEEEAGEAGQSKESKRKGWLRRIVIKTLSKDQGWSSSNPECYGTYDQSYTWFEVSLLRDGEEVEGSRLDFQHNVHAGQFYKEHVNVFEADSAFVKMSRPGDRIVLWARAMYPGWQNFIREASISIYTAPFPAAFGQ</sequence>
<evidence type="ECO:0000256" key="1">
    <source>
        <dbReference type="SAM" id="MobiDB-lite"/>
    </source>
</evidence>
<reference evidence="2" key="1">
    <citation type="submission" date="2023-02" db="EMBL/GenBank/DDBJ databases">
        <title>Identification and recombinant expression of a fungal hydrolase from Papiliotrema laurentii that hydrolyzes apple cutin and clears colloidal polyester polyurethane.</title>
        <authorList>
            <consortium name="DOE Joint Genome Institute"/>
            <person name="Roman V.A."/>
            <person name="Bojanowski C."/>
            <person name="Crable B.R."/>
            <person name="Wagner D.N."/>
            <person name="Hung C.S."/>
            <person name="Nadeau L.J."/>
            <person name="Schratz L."/>
            <person name="Haridas S."/>
            <person name="Pangilinan J."/>
            <person name="Lipzen A."/>
            <person name="Na H."/>
            <person name="Yan M."/>
            <person name="Ng V."/>
            <person name="Grigoriev I.V."/>
            <person name="Spatafora J.W."/>
            <person name="Barlow D."/>
            <person name="Biffinger J."/>
            <person name="Kelley-Loughnane N."/>
            <person name="Varaljay V.A."/>
            <person name="Crookes-Goodson W.J."/>
        </authorList>
    </citation>
    <scope>NUCLEOTIDE SEQUENCE</scope>
    <source>
        <strain evidence="2">5307AH</strain>
    </source>
</reference>
<gene>
    <name evidence="2" type="ORF">DB88DRAFT_499029</name>
</gene>
<organism evidence="2 3">
    <name type="scientific">Papiliotrema laurentii</name>
    <name type="common">Cryptococcus laurentii</name>
    <dbReference type="NCBI Taxonomy" id="5418"/>
    <lineage>
        <taxon>Eukaryota</taxon>
        <taxon>Fungi</taxon>
        <taxon>Dikarya</taxon>
        <taxon>Basidiomycota</taxon>
        <taxon>Agaricomycotina</taxon>
        <taxon>Tremellomycetes</taxon>
        <taxon>Tremellales</taxon>
        <taxon>Rhynchogastremaceae</taxon>
        <taxon>Papiliotrema</taxon>
    </lineage>
</organism>
<comment type="caution">
    <text evidence="2">The sequence shown here is derived from an EMBL/GenBank/DDBJ whole genome shotgun (WGS) entry which is preliminary data.</text>
</comment>